<feature type="compositionally biased region" description="Basic and acidic residues" evidence="8">
    <location>
        <begin position="1530"/>
        <end position="1549"/>
    </location>
</feature>
<dbReference type="KEGG" id="pmrn:116943664"/>
<dbReference type="InterPro" id="IPR001478">
    <property type="entry name" value="PDZ"/>
</dbReference>
<feature type="compositionally biased region" description="Polar residues" evidence="8">
    <location>
        <begin position="278"/>
        <end position="287"/>
    </location>
</feature>
<feature type="compositionally biased region" description="Polar residues" evidence="8">
    <location>
        <begin position="699"/>
        <end position="708"/>
    </location>
</feature>
<feature type="region of interest" description="Disordered" evidence="8">
    <location>
        <begin position="325"/>
        <end position="356"/>
    </location>
</feature>
<keyword evidence="5 7" id="KW-0009">Actin-binding</keyword>
<feature type="region of interest" description="Disordered" evidence="8">
    <location>
        <begin position="1655"/>
        <end position="1776"/>
    </location>
</feature>
<feature type="compositionally biased region" description="Low complexity" evidence="8">
    <location>
        <begin position="1422"/>
        <end position="1435"/>
    </location>
</feature>
<feature type="compositionally biased region" description="Low complexity" evidence="8">
    <location>
        <begin position="1213"/>
        <end position="1223"/>
    </location>
</feature>
<dbReference type="Pfam" id="PF08687">
    <property type="entry name" value="ASD2"/>
    <property type="match status" value="1"/>
</dbReference>
<evidence type="ECO:0000259" key="10">
    <source>
        <dbReference type="PROSITE" id="PS51306"/>
    </source>
</evidence>
<evidence type="ECO:0000256" key="7">
    <source>
        <dbReference type="PROSITE-ProRule" id="PRU00637"/>
    </source>
</evidence>
<feature type="region of interest" description="Disordered" evidence="8">
    <location>
        <begin position="949"/>
        <end position="993"/>
    </location>
</feature>
<dbReference type="GO" id="GO:0005874">
    <property type="term" value="C:microtubule"/>
    <property type="evidence" value="ECO:0007669"/>
    <property type="project" value="UniProtKB-KW"/>
</dbReference>
<dbReference type="PANTHER" id="PTHR15012">
    <property type="entry name" value="APICAL PROTEIN/SHROOM-RELATED"/>
    <property type="match status" value="1"/>
</dbReference>
<feature type="compositionally biased region" description="Basic residues" evidence="8">
    <location>
        <begin position="209"/>
        <end position="226"/>
    </location>
</feature>
<dbReference type="GO" id="GO:0016324">
    <property type="term" value="C:apical plasma membrane"/>
    <property type="evidence" value="ECO:0007669"/>
    <property type="project" value="TreeGrafter"/>
</dbReference>
<feature type="region of interest" description="Disordered" evidence="8">
    <location>
        <begin position="1798"/>
        <end position="1839"/>
    </location>
</feature>
<feature type="region of interest" description="Disordered" evidence="8">
    <location>
        <begin position="1248"/>
        <end position="1324"/>
    </location>
</feature>
<feature type="region of interest" description="Disordered" evidence="8">
    <location>
        <begin position="664"/>
        <end position="718"/>
    </location>
</feature>
<evidence type="ECO:0000256" key="6">
    <source>
        <dbReference type="ARBA" id="ARBA00023212"/>
    </source>
</evidence>
<dbReference type="InterPro" id="IPR014800">
    <property type="entry name" value="ASD1_dom"/>
</dbReference>
<evidence type="ECO:0000259" key="9">
    <source>
        <dbReference type="PROSITE" id="PS50106"/>
    </source>
</evidence>
<dbReference type="GO" id="GO:0043296">
    <property type="term" value="C:apical junction complex"/>
    <property type="evidence" value="ECO:0007669"/>
    <property type="project" value="TreeGrafter"/>
</dbReference>
<evidence type="ECO:0000256" key="1">
    <source>
        <dbReference type="ARBA" id="ARBA00004245"/>
    </source>
</evidence>
<feature type="compositionally biased region" description="Basic and acidic residues" evidence="8">
    <location>
        <begin position="1440"/>
        <end position="1461"/>
    </location>
</feature>
<feature type="compositionally biased region" description="Basic and acidic residues" evidence="8">
    <location>
        <begin position="1037"/>
        <end position="1046"/>
    </location>
</feature>
<feature type="compositionally biased region" description="Basic and acidic residues" evidence="8">
    <location>
        <begin position="1407"/>
        <end position="1419"/>
    </location>
</feature>
<feature type="compositionally biased region" description="Polar residues" evidence="8">
    <location>
        <begin position="1484"/>
        <end position="1495"/>
    </location>
</feature>
<dbReference type="GO" id="GO:0051015">
    <property type="term" value="F:actin filament binding"/>
    <property type="evidence" value="ECO:0007669"/>
    <property type="project" value="InterPro"/>
</dbReference>
<feature type="region of interest" description="Disordered" evidence="8">
    <location>
        <begin position="1161"/>
        <end position="1186"/>
    </location>
</feature>
<dbReference type="InterPro" id="IPR036034">
    <property type="entry name" value="PDZ_sf"/>
</dbReference>
<evidence type="ECO:0000256" key="2">
    <source>
        <dbReference type="ARBA" id="ARBA00006469"/>
    </source>
</evidence>
<dbReference type="Gene3D" id="6.10.250.3120">
    <property type="match status" value="1"/>
</dbReference>
<dbReference type="InterPro" id="IPR014799">
    <property type="entry name" value="ASD2_dom"/>
</dbReference>
<feature type="compositionally biased region" description="Low complexity" evidence="8">
    <location>
        <begin position="586"/>
        <end position="597"/>
    </location>
</feature>
<dbReference type="PROSITE" id="PS50106">
    <property type="entry name" value="PDZ"/>
    <property type="match status" value="1"/>
</dbReference>
<feature type="compositionally biased region" description="Acidic residues" evidence="8">
    <location>
        <begin position="963"/>
        <end position="973"/>
    </location>
</feature>
<feature type="compositionally biased region" description="Basic and acidic residues" evidence="8">
    <location>
        <begin position="328"/>
        <end position="350"/>
    </location>
</feature>
<dbReference type="PROSITE" id="PS51306">
    <property type="entry name" value="ASD1"/>
    <property type="match status" value="1"/>
</dbReference>
<dbReference type="SUPFAM" id="SSF50156">
    <property type="entry name" value="PDZ domain-like"/>
    <property type="match status" value="1"/>
</dbReference>
<dbReference type="Proteomes" id="UP001318040">
    <property type="component" value="Chromosome 18"/>
</dbReference>
<dbReference type="CTD" id="357"/>
<feature type="compositionally biased region" description="Pro residues" evidence="8">
    <location>
        <begin position="1578"/>
        <end position="1593"/>
    </location>
</feature>
<feature type="region of interest" description="Disordered" evidence="8">
    <location>
        <begin position="1207"/>
        <end position="1229"/>
    </location>
</feature>
<dbReference type="PROSITE" id="PS51307">
    <property type="entry name" value="ASD2"/>
    <property type="match status" value="1"/>
</dbReference>
<protein>
    <submittedName>
        <fullName evidence="13">Protein Shroom2 isoform X1</fullName>
    </submittedName>
</protein>
<feature type="compositionally biased region" description="Low complexity" evidence="8">
    <location>
        <begin position="246"/>
        <end position="256"/>
    </location>
</feature>
<feature type="region of interest" description="Disordered" evidence="8">
    <location>
        <begin position="1030"/>
        <end position="1117"/>
    </location>
</feature>
<dbReference type="Gene3D" id="2.30.42.10">
    <property type="match status" value="1"/>
</dbReference>
<feature type="compositionally biased region" description="Low complexity" evidence="8">
    <location>
        <begin position="953"/>
        <end position="962"/>
    </location>
</feature>
<feature type="compositionally biased region" description="Pro residues" evidence="8">
    <location>
        <begin position="552"/>
        <end position="567"/>
    </location>
</feature>
<proteinExistence type="inferred from homology"/>
<evidence type="ECO:0000259" key="11">
    <source>
        <dbReference type="PROSITE" id="PS51307"/>
    </source>
</evidence>
<evidence type="ECO:0000256" key="5">
    <source>
        <dbReference type="ARBA" id="ARBA00023203"/>
    </source>
</evidence>
<dbReference type="GO" id="GO:0007015">
    <property type="term" value="P:actin filament organization"/>
    <property type="evidence" value="ECO:0007669"/>
    <property type="project" value="TreeGrafter"/>
</dbReference>
<dbReference type="PANTHER" id="PTHR15012:SF32">
    <property type="entry name" value="PROTEIN SHROOM"/>
    <property type="match status" value="1"/>
</dbReference>
<evidence type="ECO:0000256" key="3">
    <source>
        <dbReference type="ARBA" id="ARBA00022490"/>
    </source>
</evidence>
<keyword evidence="4" id="KW-0493">Microtubule</keyword>
<feature type="region of interest" description="Disordered" evidence="8">
    <location>
        <begin position="1383"/>
        <end position="1639"/>
    </location>
</feature>
<feature type="compositionally biased region" description="Low complexity" evidence="8">
    <location>
        <begin position="796"/>
        <end position="812"/>
    </location>
</feature>
<feature type="compositionally biased region" description="Polar residues" evidence="8">
    <location>
        <begin position="1047"/>
        <end position="1071"/>
    </location>
</feature>
<feature type="region of interest" description="Disordered" evidence="8">
    <location>
        <begin position="120"/>
        <end position="172"/>
    </location>
</feature>
<keyword evidence="3" id="KW-0963">Cytoplasm</keyword>
<dbReference type="RefSeq" id="XP_032812592.1">
    <property type="nucleotide sequence ID" value="XM_032956701.1"/>
</dbReference>
<feature type="compositionally biased region" description="Basic and acidic residues" evidence="8">
    <location>
        <begin position="1085"/>
        <end position="1102"/>
    </location>
</feature>
<feature type="domain" description="ASD1" evidence="10">
    <location>
        <begin position="1006"/>
        <end position="1105"/>
    </location>
</feature>
<evidence type="ECO:0000313" key="12">
    <source>
        <dbReference type="Proteomes" id="UP001318040"/>
    </source>
</evidence>
<keyword evidence="6" id="KW-0206">Cytoskeleton</keyword>
<dbReference type="Pfam" id="PF08688">
    <property type="entry name" value="ASD1"/>
    <property type="match status" value="1"/>
</dbReference>
<organism evidence="12 13">
    <name type="scientific">Petromyzon marinus</name>
    <name type="common">Sea lamprey</name>
    <dbReference type="NCBI Taxonomy" id="7757"/>
    <lineage>
        <taxon>Eukaryota</taxon>
        <taxon>Metazoa</taxon>
        <taxon>Chordata</taxon>
        <taxon>Craniata</taxon>
        <taxon>Vertebrata</taxon>
        <taxon>Cyclostomata</taxon>
        <taxon>Hyperoartia</taxon>
        <taxon>Petromyzontiformes</taxon>
        <taxon>Petromyzontidae</taxon>
        <taxon>Petromyzon</taxon>
    </lineage>
</organism>
<accession>A0AAJ7T7C6</accession>
<gene>
    <name evidence="13" type="primary">SHROOM2</name>
</gene>
<dbReference type="InterPro" id="IPR027685">
    <property type="entry name" value="Shroom_fam"/>
</dbReference>
<sequence length="2068" mass="223493">MRPLAWLPPSLTRTDQCGLVCSNDPRCPHGVRRLSCCSGSSRGPPRVRRRCVRCTVSMRRLNPLLPDCALQVEEGGKADLASALCVGDEVVVINGIRLSGLRQEAICLVKGSHKTLRLSVRRRSDPVSRPHSWHSTKHEEDEEATGMMRISQGSASTAWHPTYHTSSSSTSDLSGSYDMAGYGHHLSPDQYSSRGSMDSLDHPTQPSQHHQHLHPHHPHHNQHHPPHGSDGLLHPTSGQHHGFYPHVQQQQQQQQQHHQHVKSSSSVDSKRDSAYSSFSVSDRSGSAENVAAAPVVGCWDGSGGGGGGNLSPPADLRFVRTVYGEAGSAREEPETLASRRSDGEVPRNGEARGSATGVAAAATYENGSRDICGAGSARARYEIRENLTNSAMKNYYGKDEPGEGKSRDIYASELGYRNTESLKRADHYSNKDCSMHNIKQANSLDYPSRYGKERLHSGCDETLGKEAGDSHQGQQPSYRRCSESSRRSGGQLWQPPMKAAVSVDSVVSSPVGTPPPPPVRSVSFIATRNHEKSPSWSGPDGYLPPAVAAAAPGPPNAAAPTPRPPPRGSSASNLLALSEPHPLNTVPERSPEVSPVVPRKPVPSPQPAQAYPGQPLAPTGVYAAQQQQQDPRYALSVSGGAGGYGYSAVGKQCSDVYYSQPPATAESLKPQHGRHCEDGGFGQSPPPRSYSSGGRQSLGPPSSYQNQDGAAESNVGSLRGQPFKSASMLELNQPCAAAARYYCISMNHPTQVEVAPCPPPKGEYRQWHDEAVQPAAYAYADQIRRPDSASRKRYNSSGSSSSSSSSHSSQGSIAARVDLKPTSFPPTDGRPPSSSGGGGRRQLSGGSAESGSSFDGRQSAHADFDRGGGGFYGFAEDPRNGGGGGVADRLGTRNVISAERTPMLHHLTVLGAAEGGSRAAAAATAGDPGKQVRRSDRFATTLRNEIQMKRAQLQKSKSSSQLVEEEEEEENEATESLTGQWKGESAKDELNSPLDAAYGEAYKEHVKEAQTKVLRATSFRRRDLEIRLPFDSSLKSRTLENSEGNHSRSSSLSNPPLTRSQLDSAFQSTESLPAHHIPRICGRKRLTDQQKKRSYSEPEKMNEVGVGSESDTSPAFGSKLRDGAFAYPEGSAALCGNSNGDRGSVADRRKFFEKDGSKMSLLQRAQAKQQQQQLVSNSSNAKSERHDALKDGYGWYGHPELCLAKMEARRHSSSSSSSLSSSSEQQCLWRPHGEDVRPMAAYSDLSAPAYQQHAGSERKPAAAGRAQGLEQQRPYGSDLNINDDGFGNSDHQTATGARGRERQHLQQPSWSQQAHLHHQQQQQMSLEMLPPRNSEKFVSSENLTSWKADGRRHVHVRSRSSPTSEVSCKQELLARLGKLEIRRDEDHAPVHSNPEQHGSAASWSRAGRLDRVREPDGPSRDGWAAPAGGARWGRGTHSSGRPERANLEESEGSVRLRRERAASAGLLDLPGVGASSGAWPDTHTAASRLQDSTQRPLAATKKGAPPPKFLAKRDGSEPYATAATSAGDGAGKRSPEARATEHGERRRGVPGEASAEPGVSSGEPVAPPPATLEAMPGNFPPPPSSPPLPPRPSLAPAISSSSSPPAPSPSLLLPPQQLTDRPPTAMDTSATPRIESFMDNNKAVKMVPVMIVRSESKDIRSHQTAAAPDSLVPTTKPEPPVVELHLTSAQNSADVERSAAETNPERASTANQEAEEELGKPEKIGESSVSAFVSFQPSRSQQQQQEKVVDKEEEQRQQEDEDRKTEQLAKEIVGKDRSLADVLAPGVRTARELMEGIFPQSDPALGEALQARRKSQPRGAGAAKAAGDGAERREEAVSPTALPPCPAYYSVSAPKAELLMKMKDLVPSVDDDADEEIDPDLTEKKAELIASIGRKLRTLREARELLLEDVRDNEELGREVEGSAEASCKPNELDKFRMFVGDLDKVVSLLLSLAGRLARVDNAINSLGTDATAEERQSLVQKRKLLCSQHEDARELKENLDRRERAVDVILAQHLSAEQLQDYRHFVKMKSALIIERRELDDKIKLGEEQLRCLRESMPPECRAAATD</sequence>
<keyword evidence="12" id="KW-1185">Reference proteome</keyword>
<evidence type="ECO:0000256" key="8">
    <source>
        <dbReference type="SAM" id="MobiDB-lite"/>
    </source>
</evidence>
<evidence type="ECO:0000313" key="13">
    <source>
        <dbReference type="RefSeq" id="XP_032812592.1"/>
    </source>
</evidence>
<feature type="compositionally biased region" description="Basic and acidic residues" evidence="8">
    <location>
        <begin position="1747"/>
        <end position="1776"/>
    </location>
</feature>
<feature type="compositionally biased region" description="Basic and acidic residues" evidence="8">
    <location>
        <begin position="459"/>
        <end position="469"/>
    </location>
</feature>
<feature type="region of interest" description="Disordered" evidence="8">
    <location>
        <begin position="780"/>
        <end position="864"/>
    </location>
</feature>
<feature type="compositionally biased region" description="Low complexity" evidence="8">
    <location>
        <begin position="1161"/>
        <end position="1174"/>
    </location>
</feature>
<dbReference type="GO" id="GO:0030864">
    <property type="term" value="C:cortical actin cytoskeleton"/>
    <property type="evidence" value="ECO:0007669"/>
    <property type="project" value="TreeGrafter"/>
</dbReference>
<feature type="compositionally biased region" description="Polar residues" evidence="8">
    <location>
        <begin position="1393"/>
        <end position="1402"/>
    </location>
</feature>
<feature type="compositionally biased region" description="Low complexity" evidence="8">
    <location>
        <begin position="1818"/>
        <end position="1828"/>
    </location>
</feature>
<feature type="domain" description="PDZ" evidence="9">
    <location>
        <begin position="71"/>
        <end position="124"/>
    </location>
</feature>
<feature type="region of interest" description="Disordered" evidence="8">
    <location>
        <begin position="530"/>
        <end position="628"/>
    </location>
</feature>
<feature type="compositionally biased region" description="Polar residues" evidence="8">
    <location>
        <begin position="151"/>
        <end position="165"/>
    </location>
</feature>
<comment type="similarity">
    <text evidence="2">Belongs to the shroom family.</text>
</comment>
<feature type="compositionally biased region" description="Low complexity" evidence="8">
    <location>
        <begin position="1733"/>
        <end position="1746"/>
    </location>
</feature>
<feature type="domain" description="ASD2" evidence="11">
    <location>
        <begin position="1766"/>
        <end position="2059"/>
    </location>
</feature>
<evidence type="ECO:0000256" key="4">
    <source>
        <dbReference type="ARBA" id="ARBA00022701"/>
    </source>
</evidence>
<dbReference type="GO" id="GO:0005912">
    <property type="term" value="C:adherens junction"/>
    <property type="evidence" value="ECO:0007669"/>
    <property type="project" value="TreeGrafter"/>
</dbReference>
<feature type="region of interest" description="Disordered" evidence="8">
    <location>
        <begin position="459"/>
        <end position="496"/>
    </location>
</feature>
<feature type="region of interest" description="Disordered" evidence="8">
    <location>
        <begin position="184"/>
        <end position="289"/>
    </location>
</feature>
<name>A0AAJ7T7C6_PETMA</name>
<feature type="compositionally biased region" description="Low complexity" evidence="8">
    <location>
        <begin position="1594"/>
        <end position="1615"/>
    </location>
</feature>
<reference evidence="13" key="1">
    <citation type="submission" date="2025-08" db="UniProtKB">
        <authorList>
            <consortium name="RefSeq"/>
        </authorList>
    </citation>
    <scope>IDENTIFICATION</scope>
    <source>
        <tissue evidence="13">Sperm</tissue>
    </source>
</reference>
<comment type="subcellular location">
    <subcellularLocation>
        <location evidence="1">Cytoplasm</location>
        <location evidence="1">Cytoskeleton</location>
    </subcellularLocation>
</comment>